<dbReference type="GO" id="GO:0055087">
    <property type="term" value="C:Ski complex"/>
    <property type="evidence" value="ECO:0007669"/>
    <property type="project" value="TreeGrafter"/>
</dbReference>
<dbReference type="FunFam" id="3.40.50.300:FF:000354">
    <property type="entry name" value="ATP-dependent RNA helicase SKI2"/>
    <property type="match status" value="1"/>
</dbReference>
<dbReference type="InterPro" id="IPR011545">
    <property type="entry name" value="DEAD/DEAH_box_helicase_dom"/>
</dbReference>
<evidence type="ECO:0000256" key="4">
    <source>
        <dbReference type="ARBA" id="ARBA00022840"/>
    </source>
</evidence>
<dbReference type="GO" id="GO:0016787">
    <property type="term" value="F:hydrolase activity"/>
    <property type="evidence" value="ECO:0007669"/>
    <property type="project" value="UniProtKB-KW"/>
</dbReference>
<dbReference type="SMART" id="SM00487">
    <property type="entry name" value="DEXDc"/>
    <property type="match status" value="1"/>
</dbReference>
<dbReference type="InterPro" id="IPR014001">
    <property type="entry name" value="Helicase_ATP-bd"/>
</dbReference>
<feature type="domain" description="Helicase ATP-binding" evidence="5">
    <location>
        <begin position="472"/>
        <end position="627"/>
    </location>
</feature>
<protein>
    <recommendedName>
        <fullName evidence="5">Helicase ATP-binding domain-containing protein</fullName>
    </recommendedName>
</protein>
<dbReference type="EMBL" id="BNCO01000035">
    <property type="protein sequence ID" value="GIL59554.1"/>
    <property type="molecule type" value="Genomic_DNA"/>
</dbReference>
<dbReference type="Pfam" id="PF00270">
    <property type="entry name" value="DEAD"/>
    <property type="match status" value="1"/>
</dbReference>
<keyword evidence="2" id="KW-0378">Hydrolase</keyword>
<keyword evidence="1" id="KW-0547">Nucleotide-binding</keyword>
<evidence type="ECO:0000256" key="2">
    <source>
        <dbReference type="ARBA" id="ARBA00022801"/>
    </source>
</evidence>
<reference evidence="6" key="1">
    <citation type="journal article" date="2021" name="Proc. Natl. Acad. Sci. U.S.A.">
        <title>Three genomes in the algal genus Volvox reveal the fate of a haploid sex-determining region after a transition to homothallism.</title>
        <authorList>
            <person name="Yamamoto K."/>
            <person name="Hamaji T."/>
            <person name="Kawai-Toyooka H."/>
            <person name="Matsuzaki R."/>
            <person name="Takahashi F."/>
            <person name="Nishimura Y."/>
            <person name="Kawachi M."/>
            <person name="Noguchi H."/>
            <person name="Minakuchi Y."/>
            <person name="Umen J.G."/>
            <person name="Toyoda A."/>
            <person name="Nozaki H."/>
        </authorList>
    </citation>
    <scope>NUCLEOTIDE SEQUENCE</scope>
    <source>
        <strain evidence="6">NIES-3780</strain>
    </source>
</reference>
<dbReference type="InterPro" id="IPR027417">
    <property type="entry name" value="P-loop_NTPase"/>
</dbReference>
<evidence type="ECO:0000256" key="3">
    <source>
        <dbReference type="ARBA" id="ARBA00022806"/>
    </source>
</evidence>
<dbReference type="GO" id="GO:0004386">
    <property type="term" value="F:helicase activity"/>
    <property type="evidence" value="ECO:0007669"/>
    <property type="project" value="UniProtKB-KW"/>
</dbReference>
<keyword evidence="3" id="KW-0347">Helicase</keyword>
<dbReference type="PANTHER" id="PTHR12131:SF24">
    <property type="entry name" value="DEXH-BOX ATP-DEPENDENT RNA HELICASE DEXH11"/>
    <property type="match status" value="1"/>
</dbReference>
<dbReference type="GO" id="GO:0003676">
    <property type="term" value="F:nucleic acid binding"/>
    <property type="evidence" value="ECO:0007669"/>
    <property type="project" value="InterPro"/>
</dbReference>
<dbReference type="SUPFAM" id="SSF52540">
    <property type="entry name" value="P-loop containing nucleoside triphosphate hydrolases"/>
    <property type="match status" value="1"/>
</dbReference>
<comment type="caution">
    <text evidence="6">The sequence shown here is derived from an EMBL/GenBank/DDBJ whole genome shotgun (WGS) entry which is preliminary data.</text>
</comment>
<dbReference type="Gene3D" id="3.40.50.300">
    <property type="entry name" value="P-loop containing nucleotide triphosphate hydrolases"/>
    <property type="match status" value="1"/>
</dbReference>
<dbReference type="Proteomes" id="UP000747399">
    <property type="component" value="Unassembled WGS sequence"/>
</dbReference>
<evidence type="ECO:0000313" key="6">
    <source>
        <dbReference type="EMBL" id="GIL59554.1"/>
    </source>
</evidence>
<dbReference type="PANTHER" id="PTHR12131">
    <property type="entry name" value="ATP-DEPENDENT RNA AND DNA HELICASE"/>
    <property type="match status" value="1"/>
</dbReference>
<proteinExistence type="predicted"/>
<dbReference type="PROSITE" id="PS51192">
    <property type="entry name" value="HELICASE_ATP_BIND_1"/>
    <property type="match status" value="1"/>
</dbReference>
<accession>A0A8J4F6M1</accession>
<evidence type="ECO:0000259" key="5">
    <source>
        <dbReference type="PROSITE" id="PS51192"/>
    </source>
</evidence>
<dbReference type="GO" id="GO:0070478">
    <property type="term" value="P:nuclear-transcribed mRNA catabolic process, 3'-5' exonucleolytic nonsense-mediated decay"/>
    <property type="evidence" value="ECO:0007669"/>
    <property type="project" value="TreeGrafter"/>
</dbReference>
<dbReference type="InterPro" id="IPR050699">
    <property type="entry name" value="RNA-DNA_Helicase"/>
</dbReference>
<feature type="non-terminal residue" evidence="6">
    <location>
        <position position="683"/>
    </location>
</feature>
<evidence type="ECO:0000256" key="1">
    <source>
        <dbReference type="ARBA" id="ARBA00022741"/>
    </source>
</evidence>
<keyword evidence="4" id="KW-0067">ATP-binding</keyword>
<sequence length="683" mass="70793">MAAVTLIDCLPQMELLYGSGGDAALVPARGELLPPLVQAPPFSALGNGALGGASASDAVLAAVRSAYLDHDTEEAMSAVMAKTAHPLLTLFPRARAWPEVSLPSVIVEPKPPPPGGCEQDVGWQVVEVAAAAAAAPDGSGGVVGVTAAGRIDSLALQRRLAARSGGTDSNWRGLSVSLPYMPGGGVAVPGPSGPAAAEAASGLWLAQLELGLERPMDLPRVSAPGLGSGLFGGWAADGQVVPELASAAWKSDAEEDWVAFTGHHRAAAAAAAAAAPAAAAPLNAGVYPPLPLTTPTGERIKPLAEALQGGSASVAVLNGSGSQSRSGSRAIAGTFSDLWLEPELAAMAEAEDGTGDAEVSAAGAVRRRGGVLAALEDEAARGKGQAAEVEAEAAEGDGKLAAVLAAATGRDGGGGDVAAARWHDQLAPGATTEHPFAARNSIRNVEEEFDKLRPRMALHYPFELDTFQKEALLHLEAGRSVFVAAHTSAGKTVVAEYAFALATQHCTRAVYTSPIKTISNQKFRDFSSKFEVGLLTGDVQVRPTAPCLIMTTEILRSMLYKGADVIRDVEVVVFDEVHYVNDADRGVVWEEVIIMLPPHITLVLLSATVPNVLDFADWVGRTKRKVIHVTGTTKRPVPLEHSLYYGGEIYSICSREVFNPEGLRRAQAAFKARNGPPEHGGGG</sequence>
<evidence type="ECO:0000313" key="7">
    <source>
        <dbReference type="Proteomes" id="UP000747399"/>
    </source>
</evidence>
<organism evidence="6 7">
    <name type="scientific">Volvox africanus</name>
    <dbReference type="NCBI Taxonomy" id="51714"/>
    <lineage>
        <taxon>Eukaryota</taxon>
        <taxon>Viridiplantae</taxon>
        <taxon>Chlorophyta</taxon>
        <taxon>core chlorophytes</taxon>
        <taxon>Chlorophyceae</taxon>
        <taxon>CS clade</taxon>
        <taxon>Chlamydomonadales</taxon>
        <taxon>Volvocaceae</taxon>
        <taxon>Volvox</taxon>
    </lineage>
</organism>
<keyword evidence="7" id="KW-1185">Reference proteome</keyword>
<dbReference type="GO" id="GO:0005524">
    <property type="term" value="F:ATP binding"/>
    <property type="evidence" value="ECO:0007669"/>
    <property type="project" value="UniProtKB-KW"/>
</dbReference>
<name>A0A8J4F6M1_9CHLO</name>
<gene>
    <name evidence="6" type="ORF">Vafri_14317</name>
</gene>
<dbReference type="AlphaFoldDB" id="A0A8J4F6M1"/>